<evidence type="ECO:0000313" key="2">
    <source>
        <dbReference type="Proteomes" id="UP000027135"/>
    </source>
</evidence>
<accession>A0A067RIC0</accession>
<proteinExistence type="predicted"/>
<dbReference type="EMBL" id="KK852458">
    <property type="protein sequence ID" value="KDR23591.1"/>
    <property type="molecule type" value="Genomic_DNA"/>
</dbReference>
<keyword evidence="2" id="KW-1185">Reference proteome</keyword>
<evidence type="ECO:0000313" key="1">
    <source>
        <dbReference type="EMBL" id="KDR23591.1"/>
    </source>
</evidence>
<dbReference type="Proteomes" id="UP000027135">
    <property type="component" value="Unassembled WGS sequence"/>
</dbReference>
<organism evidence="1 2">
    <name type="scientific">Zootermopsis nevadensis</name>
    <name type="common">Dampwood termite</name>
    <dbReference type="NCBI Taxonomy" id="136037"/>
    <lineage>
        <taxon>Eukaryota</taxon>
        <taxon>Metazoa</taxon>
        <taxon>Ecdysozoa</taxon>
        <taxon>Arthropoda</taxon>
        <taxon>Hexapoda</taxon>
        <taxon>Insecta</taxon>
        <taxon>Pterygota</taxon>
        <taxon>Neoptera</taxon>
        <taxon>Polyneoptera</taxon>
        <taxon>Dictyoptera</taxon>
        <taxon>Blattodea</taxon>
        <taxon>Blattoidea</taxon>
        <taxon>Termitoidae</taxon>
        <taxon>Termopsidae</taxon>
        <taxon>Zootermopsis</taxon>
    </lineage>
</organism>
<reference evidence="1 2" key="1">
    <citation type="journal article" date="2014" name="Nat. Commun.">
        <title>Molecular traces of alternative social organization in a termite genome.</title>
        <authorList>
            <person name="Terrapon N."/>
            <person name="Li C."/>
            <person name="Robertson H.M."/>
            <person name="Ji L."/>
            <person name="Meng X."/>
            <person name="Booth W."/>
            <person name="Chen Z."/>
            <person name="Childers C.P."/>
            <person name="Glastad K.M."/>
            <person name="Gokhale K."/>
            <person name="Gowin J."/>
            <person name="Gronenberg W."/>
            <person name="Hermansen R.A."/>
            <person name="Hu H."/>
            <person name="Hunt B.G."/>
            <person name="Huylmans A.K."/>
            <person name="Khalil S.M."/>
            <person name="Mitchell R.D."/>
            <person name="Munoz-Torres M.C."/>
            <person name="Mustard J.A."/>
            <person name="Pan H."/>
            <person name="Reese J.T."/>
            <person name="Scharf M.E."/>
            <person name="Sun F."/>
            <person name="Vogel H."/>
            <person name="Xiao J."/>
            <person name="Yang W."/>
            <person name="Yang Z."/>
            <person name="Yang Z."/>
            <person name="Zhou J."/>
            <person name="Zhu J."/>
            <person name="Brent C.S."/>
            <person name="Elsik C.G."/>
            <person name="Goodisman M.A."/>
            <person name="Liberles D.A."/>
            <person name="Roe R.M."/>
            <person name="Vargo E.L."/>
            <person name="Vilcinskas A."/>
            <person name="Wang J."/>
            <person name="Bornberg-Bauer E."/>
            <person name="Korb J."/>
            <person name="Zhang G."/>
            <person name="Liebig J."/>
        </authorList>
    </citation>
    <scope>NUCLEOTIDE SEQUENCE [LARGE SCALE GENOMIC DNA]</scope>
    <source>
        <tissue evidence="1">Whole organism</tissue>
    </source>
</reference>
<dbReference type="InParanoid" id="A0A067RIC0"/>
<gene>
    <name evidence="1" type="ORF">L798_12416</name>
</gene>
<protein>
    <submittedName>
        <fullName evidence="1">Uncharacterized protein</fullName>
    </submittedName>
</protein>
<dbReference type="AlphaFoldDB" id="A0A067RIC0"/>
<name>A0A067RIC0_ZOONE</name>
<sequence>MFEPQNKTTFLWQLFHPHVDKPDAAPASSDLFFRHVVSWPLSPSVALLLLDTSTFLS</sequence>